<proteinExistence type="predicted"/>
<dbReference type="EMBL" id="JBEPCU010000134">
    <property type="protein sequence ID" value="MER6977532.1"/>
    <property type="molecule type" value="Genomic_DNA"/>
</dbReference>
<name>A0ABV1W013_9ACTN</name>
<reference evidence="2 3" key="1">
    <citation type="submission" date="2024-06" db="EMBL/GenBank/DDBJ databases">
        <title>The Natural Products Discovery Center: Release of the First 8490 Sequenced Strains for Exploring Actinobacteria Biosynthetic Diversity.</title>
        <authorList>
            <person name="Kalkreuter E."/>
            <person name="Kautsar S.A."/>
            <person name="Yang D."/>
            <person name="Bader C.D."/>
            <person name="Teijaro C.N."/>
            <person name="Fluegel L."/>
            <person name="Davis C.M."/>
            <person name="Simpson J.R."/>
            <person name="Lauterbach L."/>
            <person name="Steele A.D."/>
            <person name="Gui C."/>
            <person name="Meng S."/>
            <person name="Li G."/>
            <person name="Viehrig K."/>
            <person name="Ye F."/>
            <person name="Su P."/>
            <person name="Kiefer A.F."/>
            <person name="Nichols A."/>
            <person name="Cepeda A.J."/>
            <person name="Yan W."/>
            <person name="Fan B."/>
            <person name="Jiang Y."/>
            <person name="Adhikari A."/>
            <person name="Zheng C.-J."/>
            <person name="Schuster L."/>
            <person name="Cowan T.M."/>
            <person name="Smanski M.J."/>
            <person name="Chevrette M.G."/>
            <person name="De Carvalho L.P.S."/>
            <person name="Shen B."/>
        </authorList>
    </citation>
    <scope>NUCLEOTIDE SEQUENCE [LARGE SCALE GENOMIC DNA]</scope>
    <source>
        <strain evidence="2 3">NPDC000634</strain>
    </source>
</reference>
<evidence type="ECO:0000256" key="1">
    <source>
        <dbReference type="SAM" id="MobiDB-lite"/>
    </source>
</evidence>
<evidence type="ECO:0000313" key="3">
    <source>
        <dbReference type="Proteomes" id="UP001458415"/>
    </source>
</evidence>
<dbReference type="Proteomes" id="UP001458415">
    <property type="component" value="Unassembled WGS sequence"/>
</dbReference>
<evidence type="ECO:0000313" key="2">
    <source>
        <dbReference type="EMBL" id="MER6977532.1"/>
    </source>
</evidence>
<sequence length="75" mass="8503">MFTTPAEDLLRRAAERGWSVDTSQPEHPVIPGLSPGFTRQTSQEVERDADGLPRFVTSVLVGGKDYYNYRYEKRG</sequence>
<protein>
    <submittedName>
        <fullName evidence="2">Uncharacterized protein</fullName>
    </submittedName>
</protein>
<accession>A0ABV1W013</accession>
<gene>
    <name evidence="2" type="ORF">ABT317_11045</name>
</gene>
<comment type="caution">
    <text evidence="2">The sequence shown here is derived from an EMBL/GenBank/DDBJ whole genome shotgun (WGS) entry which is preliminary data.</text>
</comment>
<dbReference type="RefSeq" id="WP_244217456.1">
    <property type="nucleotide sequence ID" value="NZ_MUBM01000271.1"/>
</dbReference>
<organism evidence="2 3">
    <name type="scientific">Streptomyces carpinensis</name>
    <dbReference type="NCBI Taxonomy" id="66369"/>
    <lineage>
        <taxon>Bacteria</taxon>
        <taxon>Bacillati</taxon>
        <taxon>Actinomycetota</taxon>
        <taxon>Actinomycetes</taxon>
        <taxon>Kitasatosporales</taxon>
        <taxon>Streptomycetaceae</taxon>
        <taxon>Streptomyces</taxon>
    </lineage>
</organism>
<keyword evidence="3" id="KW-1185">Reference proteome</keyword>
<feature type="region of interest" description="Disordered" evidence="1">
    <location>
        <begin position="13"/>
        <end position="37"/>
    </location>
</feature>